<evidence type="ECO:0000313" key="2">
    <source>
        <dbReference type="Proteomes" id="UP000054477"/>
    </source>
</evidence>
<dbReference type="EMBL" id="KN838757">
    <property type="protein sequence ID" value="KIJ95395.1"/>
    <property type="molecule type" value="Genomic_DNA"/>
</dbReference>
<keyword evidence="2" id="KW-1185">Reference proteome</keyword>
<accession>A0A0C9WTQ6</accession>
<name>A0A0C9WTQ6_9AGAR</name>
<reference evidence="1 2" key="1">
    <citation type="submission" date="2014-04" db="EMBL/GenBank/DDBJ databases">
        <authorList>
            <consortium name="DOE Joint Genome Institute"/>
            <person name="Kuo A."/>
            <person name="Kohler A."/>
            <person name="Nagy L.G."/>
            <person name="Floudas D."/>
            <person name="Copeland A."/>
            <person name="Barry K.W."/>
            <person name="Cichocki N."/>
            <person name="Veneault-Fourrey C."/>
            <person name="LaButti K."/>
            <person name="Lindquist E.A."/>
            <person name="Lipzen A."/>
            <person name="Lundell T."/>
            <person name="Morin E."/>
            <person name="Murat C."/>
            <person name="Sun H."/>
            <person name="Tunlid A."/>
            <person name="Henrissat B."/>
            <person name="Grigoriev I.V."/>
            <person name="Hibbett D.S."/>
            <person name="Martin F."/>
            <person name="Nordberg H.P."/>
            <person name="Cantor M.N."/>
            <person name="Hua S.X."/>
        </authorList>
    </citation>
    <scope>NUCLEOTIDE SEQUENCE [LARGE SCALE GENOMIC DNA]</scope>
    <source>
        <strain evidence="1 2">LaAM-08-1</strain>
    </source>
</reference>
<dbReference type="OrthoDB" id="3115127at2759"/>
<organism evidence="1 2">
    <name type="scientific">Laccaria amethystina LaAM-08-1</name>
    <dbReference type="NCBI Taxonomy" id="1095629"/>
    <lineage>
        <taxon>Eukaryota</taxon>
        <taxon>Fungi</taxon>
        <taxon>Dikarya</taxon>
        <taxon>Basidiomycota</taxon>
        <taxon>Agaricomycotina</taxon>
        <taxon>Agaricomycetes</taxon>
        <taxon>Agaricomycetidae</taxon>
        <taxon>Agaricales</taxon>
        <taxon>Agaricineae</taxon>
        <taxon>Hydnangiaceae</taxon>
        <taxon>Laccaria</taxon>
    </lineage>
</organism>
<dbReference type="Proteomes" id="UP000054477">
    <property type="component" value="Unassembled WGS sequence"/>
</dbReference>
<dbReference type="HOGENOM" id="CLU_1855577_0_0_1"/>
<protein>
    <submittedName>
        <fullName evidence="1">Uncharacterized protein</fullName>
    </submittedName>
</protein>
<sequence length="138" mass="15949">MSKRLFVFKGSNYSRAAFFAARALLVLGPDAACSNEETALLLDCAHPYMSLYIKELQQRSSETYSDLRIRKSLYNVYAVLPVDLVNPKWEEWLLGKPEGSMLYSSYEASTFDYGIWHLCPHHFNIRKDPWHICLVPII</sequence>
<dbReference type="AlphaFoldDB" id="A0A0C9WTQ6"/>
<gene>
    <name evidence="1" type="ORF">K443DRAFT_124852</name>
</gene>
<evidence type="ECO:0000313" key="1">
    <source>
        <dbReference type="EMBL" id="KIJ95395.1"/>
    </source>
</evidence>
<proteinExistence type="predicted"/>
<reference evidence="2" key="2">
    <citation type="submission" date="2015-01" db="EMBL/GenBank/DDBJ databases">
        <title>Evolutionary Origins and Diversification of the Mycorrhizal Mutualists.</title>
        <authorList>
            <consortium name="DOE Joint Genome Institute"/>
            <consortium name="Mycorrhizal Genomics Consortium"/>
            <person name="Kohler A."/>
            <person name="Kuo A."/>
            <person name="Nagy L.G."/>
            <person name="Floudas D."/>
            <person name="Copeland A."/>
            <person name="Barry K.W."/>
            <person name="Cichocki N."/>
            <person name="Veneault-Fourrey C."/>
            <person name="LaButti K."/>
            <person name="Lindquist E.A."/>
            <person name="Lipzen A."/>
            <person name="Lundell T."/>
            <person name="Morin E."/>
            <person name="Murat C."/>
            <person name="Riley R."/>
            <person name="Ohm R."/>
            <person name="Sun H."/>
            <person name="Tunlid A."/>
            <person name="Henrissat B."/>
            <person name="Grigoriev I.V."/>
            <person name="Hibbett D.S."/>
            <person name="Martin F."/>
        </authorList>
    </citation>
    <scope>NUCLEOTIDE SEQUENCE [LARGE SCALE GENOMIC DNA]</scope>
    <source>
        <strain evidence="2">LaAM-08-1</strain>
    </source>
</reference>